<keyword evidence="3" id="KW-1003">Cell membrane</keyword>
<dbReference type="InterPro" id="IPR005524">
    <property type="entry name" value="DUF318"/>
</dbReference>
<evidence type="ECO:0000256" key="5">
    <source>
        <dbReference type="ARBA" id="ARBA00022989"/>
    </source>
</evidence>
<keyword evidence="5 7" id="KW-1133">Transmembrane helix</keyword>
<feature type="transmembrane region" description="Helical" evidence="7">
    <location>
        <begin position="80"/>
        <end position="102"/>
    </location>
</feature>
<dbReference type="Pfam" id="PF03773">
    <property type="entry name" value="ArsP_1"/>
    <property type="match status" value="1"/>
</dbReference>
<feature type="transmembrane region" description="Helical" evidence="7">
    <location>
        <begin position="114"/>
        <end position="135"/>
    </location>
</feature>
<proteinExistence type="inferred from homology"/>
<evidence type="ECO:0000256" key="2">
    <source>
        <dbReference type="ARBA" id="ARBA00006386"/>
    </source>
</evidence>
<reference evidence="8 9" key="1">
    <citation type="submission" date="2007-03" db="EMBL/GenBank/DDBJ databases">
        <title>Complete sequence of chromosome of Methanococcus maripaludis C5.</title>
        <authorList>
            <consortium name="US DOE Joint Genome Institute"/>
            <person name="Copeland A."/>
            <person name="Lucas S."/>
            <person name="Lapidus A."/>
            <person name="Barry K."/>
            <person name="Glavina del Rio T."/>
            <person name="Dalin E."/>
            <person name="Tice H."/>
            <person name="Pitluck S."/>
            <person name="Chertkov O."/>
            <person name="Brettin T."/>
            <person name="Bruce D."/>
            <person name="Han C."/>
            <person name="Detter J.C."/>
            <person name="Schmutz J."/>
            <person name="Larimer F."/>
            <person name="Land M."/>
            <person name="Hauser L."/>
            <person name="Kyrpides N."/>
            <person name="Mikhailova N."/>
            <person name="Sieprawska-Lupa M."/>
            <person name="Whitman W.B."/>
            <person name="Richardson P."/>
        </authorList>
    </citation>
    <scope>NUCLEOTIDE SEQUENCE [LARGE SCALE GENOMIC DNA]</scope>
    <source>
        <strain evidence="9">C5 / ATCC BAA-1333</strain>
    </source>
</reference>
<dbReference type="AlphaFoldDB" id="A4FY49"/>
<dbReference type="GeneID" id="4928878"/>
<comment type="similarity">
    <text evidence="2">Belongs to the UPF0718 family.</text>
</comment>
<dbReference type="eggNOG" id="arCOG08250">
    <property type="taxonomic scope" value="Archaea"/>
</dbReference>
<dbReference type="EMBL" id="CP000609">
    <property type="protein sequence ID" value="ABO35133.1"/>
    <property type="molecule type" value="Genomic_DNA"/>
</dbReference>
<accession>A4FY49</accession>
<dbReference type="Proteomes" id="UP000000253">
    <property type="component" value="Chromosome"/>
</dbReference>
<name>A4FY49_METM5</name>
<dbReference type="HOGENOM" id="CLU_101297_2_1_2"/>
<evidence type="ECO:0000256" key="7">
    <source>
        <dbReference type="SAM" id="Phobius"/>
    </source>
</evidence>
<evidence type="ECO:0000256" key="1">
    <source>
        <dbReference type="ARBA" id="ARBA00004651"/>
    </source>
</evidence>
<evidence type="ECO:0000256" key="3">
    <source>
        <dbReference type="ARBA" id="ARBA00022475"/>
    </source>
</evidence>
<evidence type="ECO:0008006" key="10">
    <source>
        <dbReference type="Google" id="ProtNLM"/>
    </source>
</evidence>
<comment type="subcellular location">
    <subcellularLocation>
        <location evidence="1">Cell membrane</location>
        <topology evidence="1">Multi-pass membrane protein</topology>
    </subcellularLocation>
</comment>
<feature type="transmembrane region" description="Helical" evidence="7">
    <location>
        <begin position="48"/>
        <end position="68"/>
    </location>
</feature>
<evidence type="ECO:0000313" key="9">
    <source>
        <dbReference type="Proteomes" id="UP000000253"/>
    </source>
</evidence>
<protein>
    <recommendedName>
        <fullName evidence="10">Permease</fullName>
    </recommendedName>
</protein>
<dbReference type="OrthoDB" id="112323at2157"/>
<keyword evidence="6 7" id="KW-0472">Membrane</keyword>
<evidence type="ECO:0000313" key="8">
    <source>
        <dbReference type="EMBL" id="ABO35133.1"/>
    </source>
</evidence>
<evidence type="ECO:0000256" key="4">
    <source>
        <dbReference type="ARBA" id="ARBA00022692"/>
    </source>
</evidence>
<dbReference type="KEGG" id="mmq:MmarC5_0823"/>
<dbReference type="GO" id="GO:0005886">
    <property type="term" value="C:plasma membrane"/>
    <property type="evidence" value="ECO:0007669"/>
    <property type="project" value="UniProtKB-SubCell"/>
</dbReference>
<dbReference type="RefSeq" id="WP_011868587.1">
    <property type="nucleotide sequence ID" value="NC_009135.1"/>
</dbReference>
<gene>
    <name evidence="8" type="ordered locus">MmarC5_0823</name>
</gene>
<feature type="transmembrane region" description="Helical" evidence="7">
    <location>
        <begin position="14"/>
        <end position="36"/>
    </location>
</feature>
<evidence type="ECO:0000256" key="6">
    <source>
        <dbReference type="ARBA" id="ARBA00023136"/>
    </source>
</evidence>
<keyword evidence="4 7" id="KW-0812">Transmembrane</keyword>
<dbReference type="STRING" id="402880.MmarC5_0823"/>
<sequence>MPPKSSTKKSAKSLWNAFPLIVGTILLVSLITTIIPKSFYLKIFSKSTFLDSFIGSLIGSISAGNPIVSYVLAGELLNEGISLVAVTAFLVSWVTVGIIQLPAESAILGKRFTFLRNITSFILSIIVAVITVSILQVI</sequence>
<organism evidence="8 9">
    <name type="scientific">Methanococcus maripaludis (strain C5 / ATCC BAA-1333)</name>
    <dbReference type="NCBI Taxonomy" id="402880"/>
    <lineage>
        <taxon>Archaea</taxon>
        <taxon>Methanobacteriati</taxon>
        <taxon>Methanobacteriota</taxon>
        <taxon>Methanomada group</taxon>
        <taxon>Methanococci</taxon>
        <taxon>Methanococcales</taxon>
        <taxon>Methanococcaceae</taxon>
        <taxon>Methanococcus</taxon>
    </lineage>
</organism>